<dbReference type="InterPro" id="IPR039424">
    <property type="entry name" value="SBP_5"/>
</dbReference>
<dbReference type="Gene3D" id="3.40.190.10">
    <property type="entry name" value="Periplasmic binding protein-like II"/>
    <property type="match status" value="1"/>
</dbReference>
<comment type="similarity">
    <text evidence="1">Belongs to the bacterial solute-binding protein 5 family.</text>
</comment>
<evidence type="ECO:0000256" key="2">
    <source>
        <dbReference type="ARBA" id="ARBA00022448"/>
    </source>
</evidence>
<gene>
    <name evidence="6" type="primary">oppA</name>
    <name evidence="6" type="ORF">JF76_12900</name>
</gene>
<dbReference type="PATRIC" id="fig|1218493.3.peg.1350"/>
<dbReference type="InterPro" id="IPR030678">
    <property type="entry name" value="Peptide/Ni-bd"/>
</dbReference>
<evidence type="ECO:0000256" key="1">
    <source>
        <dbReference type="ARBA" id="ARBA00005695"/>
    </source>
</evidence>
<name>A0A0F4LAB2_9LACO</name>
<evidence type="ECO:0000313" key="6">
    <source>
        <dbReference type="EMBL" id="KJY55204.1"/>
    </source>
</evidence>
<dbReference type="GO" id="GO:0043190">
    <property type="term" value="C:ATP-binding cassette (ABC) transporter complex"/>
    <property type="evidence" value="ECO:0007669"/>
    <property type="project" value="InterPro"/>
</dbReference>
<reference evidence="6 7" key="1">
    <citation type="submission" date="2014-12" db="EMBL/GenBank/DDBJ databases">
        <title>Comparative genomics of the lactic acid bacteria isolated from the honey bee gut.</title>
        <authorList>
            <person name="Ellegaard K.M."/>
            <person name="Tamarit D."/>
            <person name="Javelind E."/>
            <person name="Olofsson T."/>
            <person name="Andersson S.G."/>
            <person name="Vasquez A."/>
        </authorList>
    </citation>
    <scope>NUCLEOTIDE SEQUENCE [LARGE SCALE GENOMIC DNA]</scope>
    <source>
        <strain evidence="6 7">Biut2</strain>
    </source>
</reference>
<feature type="chain" id="PRO_5038378757" evidence="4">
    <location>
        <begin position="22"/>
        <end position="588"/>
    </location>
</feature>
<dbReference type="PANTHER" id="PTHR30290:SF9">
    <property type="entry name" value="OLIGOPEPTIDE-BINDING PROTEIN APPA"/>
    <property type="match status" value="1"/>
</dbReference>
<dbReference type="OrthoDB" id="9796817at2"/>
<feature type="signal peptide" evidence="4">
    <location>
        <begin position="1"/>
        <end position="21"/>
    </location>
</feature>
<dbReference type="SUPFAM" id="SSF53850">
    <property type="entry name" value="Periplasmic binding protein-like II"/>
    <property type="match status" value="1"/>
</dbReference>
<evidence type="ECO:0000313" key="7">
    <source>
        <dbReference type="Proteomes" id="UP000033533"/>
    </source>
</evidence>
<dbReference type="HOGENOM" id="CLU_017028_8_0_9"/>
<keyword evidence="2" id="KW-0813">Transport</keyword>
<feature type="domain" description="Solute-binding protein family 5" evidence="5">
    <location>
        <begin position="104"/>
        <end position="497"/>
    </location>
</feature>
<dbReference type="PIRSF" id="PIRSF002741">
    <property type="entry name" value="MppA"/>
    <property type="match status" value="1"/>
</dbReference>
<protein>
    <submittedName>
        <fullName evidence="6">Oligopeptide ABC transporter substrate binding protein</fullName>
    </submittedName>
</protein>
<dbReference type="PANTHER" id="PTHR30290">
    <property type="entry name" value="PERIPLASMIC BINDING COMPONENT OF ABC TRANSPORTER"/>
    <property type="match status" value="1"/>
</dbReference>
<dbReference type="InterPro" id="IPR000914">
    <property type="entry name" value="SBP_5_dom"/>
</dbReference>
<evidence type="ECO:0000259" key="5">
    <source>
        <dbReference type="Pfam" id="PF00496"/>
    </source>
</evidence>
<dbReference type="GO" id="GO:0042597">
    <property type="term" value="C:periplasmic space"/>
    <property type="evidence" value="ECO:0007669"/>
    <property type="project" value="UniProtKB-ARBA"/>
</dbReference>
<evidence type="ECO:0000256" key="3">
    <source>
        <dbReference type="ARBA" id="ARBA00022729"/>
    </source>
</evidence>
<dbReference type="Pfam" id="PF00496">
    <property type="entry name" value="SBP_bac_5"/>
    <property type="match status" value="1"/>
</dbReference>
<dbReference type="Gene3D" id="3.10.105.10">
    <property type="entry name" value="Dipeptide-binding Protein, Domain 3"/>
    <property type="match status" value="1"/>
</dbReference>
<dbReference type="AlphaFoldDB" id="A0A0F4LAB2"/>
<sequence>MKKRSKLASAGILGLATITLAACAKSANNSDDTNTVKKFPVETPEKNVKNGGTVKVAVVTDTPFSGIFSQELSSEDLDSMVAAPGQETLFDSDDQYGVTDKGPATRKLDPKKKTITINIKKGVKWSDGKQVVAKDFEYAYEILANKDTACPRYSSQFEVLKGLKEYHEGKAKTISGIEMPDGENGRKVVLHCSALNPSMSNAGSRSLWEAVEPYHYLKDIPFSKLKSSDRIRKNPLFFGPFKIEKLVRGQSATWVPNKYYWRGKPKLDKVVISVVSPNSASQAIKSHKFDIIPVINTQWPQVKNTKNVNFIAQIPIAYHYLGFKVGKWDAEKSKNVMNPNAKMNNKALRQAIGYAMNVDAVNKRYTYGLTFRVKTLVPEKFGDYFDKTEKGYNYDLKKANQILDKAGYKKKGKWRVQPNGKPLVIHFAAMSGDTTQEPIVQNYLQQWHKVGLNVQLSTGRLIEHNSFYDKLQHDNKGVDMYLAGWSTPTEPSPHPYYSESAPFNMTRFVTAKNNKLLDEINSQKAFNHDYRVKKFHEWQRYMNDEAYVIPVDNSYQIFAVNDKISGYSLKPSKQNNNHPLWNEVGFTK</sequence>
<dbReference type="EMBL" id="JXBY01000020">
    <property type="protein sequence ID" value="KJY55204.1"/>
    <property type="molecule type" value="Genomic_DNA"/>
</dbReference>
<dbReference type="RefSeq" id="WP_045928342.1">
    <property type="nucleotide sequence ID" value="NZ_JBHSZS010000010.1"/>
</dbReference>
<keyword evidence="3 4" id="KW-0732">Signal</keyword>
<proteinExistence type="inferred from homology"/>
<dbReference type="STRING" id="1218493.JF76_12900"/>
<dbReference type="PROSITE" id="PS51257">
    <property type="entry name" value="PROKAR_LIPOPROTEIN"/>
    <property type="match status" value="1"/>
</dbReference>
<dbReference type="Proteomes" id="UP000033533">
    <property type="component" value="Unassembled WGS sequence"/>
</dbReference>
<evidence type="ECO:0000256" key="4">
    <source>
        <dbReference type="SAM" id="SignalP"/>
    </source>
</evidence>
<accession>A0A0F4LAB2</accession>
<dbReference type="GO" id="GO:1904680">
    <property type="term" value="F:peptide transmembrane transporter activity"/>
    <property type="evidence" value="ECO:0007669"/>
    <property type="project" value="TreeGrafter"/>
</dbReference>
<dbReference type="GO" id="GO:0015833">
    <property type="term" value="P:peptide transport"/>
    <property type="evidence" value="ECO:0007669"/>
    <property type="project" value="TreeGrafter"/>
</dbReference>
<dbReference type="CDD" id="cd08510">
    <property type="entry name" value="PBP2_Lactococcal_OppA_like"/>
    <property type="match status" value="1"/>
</dbReference>
<comment type="caution">
    <text evidence="6">The sequence shown here is derived from an EMBL/GenBank/DDBJ whole genome shotgun (WGS) entry which is preliminary data.</text>
</comment>
<organism evidence="6 7">
    <name type="scientific">Lactobacillus kullabergensis</name>
    <dbReference type="NCBI Taxonomy" id="1218493"/>
    <lineage>
        <taxon>Bacteria</taxon>
        <taxon>Bacillati</taxon>
        <taxon>Bacillota</taxon>
        <taxon>Bacilli</taxon>
        <taxon>Lactobacillales</taxon>
        <taxon>Lactobacillaceae</taxon>
        <taxon>Lactobacillus</taxon>
    </lineage>
</organism>